<comment type="caution">
    <text evidence="3">The sequence shown here is derived from an EMBL/GenBank/DDBJ whole genome shotgun (WGS) entry which is preliminary data.</text>
</comment>
<feature type="transmembrane region" description="Helical" evidence="1">
    <location>
        <begin position="55"/>
        <end position="74"/>
    </location>
</feature>
<dbReference type="PANTHER" id="PTHR37810:SF9">
    <property type="entry name" value="MEMBRANE PROTEIN"/>
    <property type="match status" value="1"/>
</dbReference>
<evidence type="ECO:0000256" key="1">
    <source>
        <dbReference type="SAM" id="Phobius"/>
    </source>
</evidence>
<name>A0A9X3XNH5_9CLOT</name>
<feature type="transmembrane region" description="Helical" evidence="1">
    <location>
        <begin position="174"/>
        <end position="193"/>
    </location>
</feature>
<keyword evidence="1" id="KW-1133">Transmembrane helix</keyword>
<accession>A0A9X3XNH5</accession>
<dbReference type="Proteomes" id="UP001141183">
    <property type="component" value="Unassembled WGS sequence"/>
</dbReference>
<keyword evidence="4" id="KW-1185">Reference proteome</keyword>
<evidence type="ECO:0000313" key="4">
    <source>
        <dbReference type="Proteomes" id="UP001141183"/>
    </source>
</evidence>
<feature type="transmembrane region" description="Helical" evidence="1">
    <location>
        <begin position="257"/>
        <end position="276"/>
    </location>
</feature>
<dbReference type="RefSeq" id="WP_243119972.1">
    <property type="nucleotide sequence ID" value="NZ_JAMRYU010000027.1"/>
</dbReference>
<evidence type="ECO:0000259" key="2">
    <source>
        <dbReference type="Pfam" id="PF19124"/>
    </source>
</evidence>
<feature type="domain" description="DUF5808" evidence="2">
    <location>
        <begin position="309"/>
        <end position="332"/>
    </location>
</feature>
<dbReference type="GO" id="GO:0009636">
    <property type="term" value="P:response to toxic substance"/>
    <property type="evidence" value="ECO:0007669"/>
    <property type="project" value="TreeGrafter"/>
</dbReference>
<organism evidence="3 4">
    <name type="scientific">Clostridium tertium</name>
    <dbReference type="NCBI Taxonomy" id="1559"/>
    <lineage>
        <taxon>Bacteria</taxon>
        <taxon>Bacillati</taxon>
        <taxon>Bacillota</taxon>
        <taxon>Clostridia</taxon>
        <taxon>Eubacteriales</taxon>
        <taxon>Clostridiaceae</taxon>
        <taxon>Clostridium</taxon>
    </lineage>
</organism>
<protein>
    <submittedName>
        <fullName evidence="3">DUF5808 domain-containing protein</fullName>
    </submittedName>
</protein>
<gene>
    <name evidence="3" type="ORF">NE398_19290</name>
</gene>
<feature type="transmembrane region" description="Helical" evidence="1">
    <location>
        <begin position="333"/>
        <end position="350"/>
    </location>
</feature>
<dbReference type="PANTHER" id="PTHR37810">
    <property type="entry name" value="IMMUNITY PROTEIN SDPI"/>
    <property type="match status" value="1"/>
</dbReference>
<feature type="transmembrane region" description="Helical" evidence="1">
    <location>
        <begin position="222"/>
        <end position="245"/>
    </location>
</feature>
<dbReference type="Pfam" id="PF19124">
    <property type="entry name" value="DUF5808"/>
    <property type="match status" value="1"/>
</dbReference>
<reference evidence="3" key="1">
    <citation type="submission" date="2022-05" db="EMBL/GenBank/DDBJ databases">
        <title>Draft genome sequence of Clostridium tertium strain CP3 isolated from Peru.</title>
        <authorList>
            <person name="Hurtado R."/>
            <person name="Lima L."/>
            <person name="Sousa T."/>
            <person name="Jaiswal A.K."/>
            <person name="Tiwari S."/>
            <person name="Maturrano L."/>
            <person name="Brenig B."/>
            <person name="Azevedo V."/>
        </authorList>
    </citation>
    <scope>NUCLEOTIDE SEQUENCE</scope>
    <source>
        <strain evidence="3">CP3</strain>
    </source>
</reference>
<proteinExistence type="predicted"/>
<dbReference type="EMBL" id="JAMRYU010000027">
    <property type="protein sequence ID" value="MDC4242278.1"/>
    <property type="molecule type" value="Genomic_DNA"/>
</dbReference>
<dbReference type="InterPro" id="IPR043831">
    <property type="entry name" value="DUF5808"/>
</dbReference>
<dbReference type="AlphaFoldDB" id="A0A9X3XNH5"/>
<keyword evidence="1" id="KW-0812">Transmembrane</keyword>
<evidence type="ECO:0000313" key="3">
    <source>
        <dbReference type="EMBL" id="MDC4242278.1"/>
    </source>
</evidence>
<sequence>MIILISNIVIITMVLLSYYLNNTSNKGIYFGVRIPKKYQETSEIKALDKDYRRKVLYIFGIYFTINNIIMILNFRASEAILSMIMTVSLIGALLIYIIIFGIYYKIIKKLKEKNNWNYKTNNVVVVDTTLRKPKRNERYKPLNDNLFLVPILISIIILVLTIQRSEYILNINSYSVYKIPIYQVVMCLVMFLLTKITLTSKVDLNSGNIETAVKRKKKFKRLISIFLFITELEMVALYSVIQLGIIYNLYTKSLENFINGFISISMILFIIIFILIGQGGRNIEEENEGDDLYKNDDDKWIWGMFYYNKNDPAWMVEKRVGIGYTINFANKKASISLVLFILLIIIFAVYDVKFNI</sequence>
<feature type="transmembrane region" description="Helical" evidence="1">
    <location>
        <begin position="80"/>
        <end position="104"/>
    </location>
</feature>
<keyword evidence="1" id="KW-0472">Membrane</keyword>
<feature type="transmembrane region" description="Helical" evidence="1">
    <location>
        <begin position="142"/>
        <end position="162"/>
    </location>
</feature>